<sequence length="92" mass="10598">MRCSSVYGRLSIDISSKGFSTLLAMILLTPQHQLNRLSNLTRRPQRYFLDRCASDRAYGVASQIVNGKPKLDTRPPHQNFSPRVISRRIIRR</sequence>
<organism evidence="1">
    <name type="scientific">Rhizobium leguminosarum bv. viciae</name>
    <dbReference type="NCBI Taxonomy" id="387"/>
    <lineage>
        <taxon>Bacteria</taxon>
        <taxon>Pseudomonadati</taxon>
        <taxon>Pseudomonadota</taxon>
        <taxon>Alphaproteobacteria</taxon>
        <taxon>Hyphomicrobiales</taxon>
        <taxon>Rhizobiaceae</taxon>
        <taxon>Rhizobium/Agrobacterium group</taxon>
        <taxon>Rhizobium</taxon>
    </lineage>
</organism>
<dbReference type="AlphaFoldDB" id="A0A0U3JAG6"/>
<proteinExistence type="predicted"/>
<protein>
    <submittedName>
        <fullName evidence="1">Uncharacterized protein</fullName>
    </submittedName>
</protein>
<accession>A0A0U3JAG6</accession>
<evidence type="ECO:0000313" key="1">
    <source>
        <dbReference type="EMBL" id="ALU64445.1"/>
    </source>
</evidence>
<dbReference type="EMBL" id="KT944070">
    <property type="protein sequence ID" value="ALU64445.1"/>
    <property type="molecule type" value="Genomic_DNA"/>
</dbReference>
<reference evidence="1" key="1">
    <citation type="submission" date="2015-10" db="EMBL/GenBank/DDBJ databases">
        <title>Comparative analysis of sym-gene organization in Rhizobium leguminosarum bv. viciae strains, isolated from different host plants and demonstrating clear differences in symbiotic specificity.</title>
        <authorList>
            <person name="Chirak E.R."/>
            <person name="Kimeklis A.K."/>
            <person name="Andronov E.E."/>
        </authorList>
    </citation>
    <scope>NUCLEOTIDE SEQUENCE</scope>
    <source>
        <strain evidence="1">Vaf12</strain>
    </source>
</reference>
<name>A0A0U3JAG6_RHILV</name>